<dbReference type="InterPro" id="IPR042106">
    <property type="entry name" value="Nuo/plastoQ_OxRdtase_6_NuoJ"/>
</dbReference>
<feature type="domain" description="MrpA C-terminal/MbhD" evidence="7">
    <location>
        <begin position="11"/>
        <end position="77"/>
    </location>
</feature>
<evidence type="ECO:0000256" key="5">
    <source>
        <dbReference type="ARBA" id="ARBA00023136"/>
    </source>
</evidence>
<name>A0A0W8FDP1_9ZZZZ</name>
<evidence type="ECO:0000256" key="6">
    <source>
        <dbReference type="SAM" id="Phobius"/>
    </source>
</evidence>
<evidence type="ECO:0000256" key="4">
    <source>
        <dbReference type="ARBA" id="ARBA00022989"/>
    </source>
</evidence>
<reference evidence="8" key="1">
    <citation type="journal article" date="2015" name="Proc. Natl. Acad. Sci. U.S.A.">
        <title>Networks of energetic and metabolic interactions define dynamics in microbial communities.</title>
        <authorList>
            <person name="Embree M."/>
            <person name="Liu J.K."/>
            <person name="Al-Bassam M.M."/>
            <person name="Zengler K."/>
        </authorList>
    </citation>
    <scope>NUCLEOTIDE SEQUENCE</scope>
</reference>
<dbReference type="AlphaFoldDB" id="A0A0W8FDP1"/>
<gene>
    <name evidence="8" type="ORF">ASZ90_011284</name>
</gene>
<dbReference type="InterPro" id="IPR025383">
    <property type="entry name" value="MrpA_C/MbhD"/>
</dbReference>
<keyword evidence="4 6" id="KW-1133">Transmembrane helix</keyword>
<keyword evidence="3 6" id="KW-0812">Transmembrane</keyword>
<feature type="transmembrane region" description="Helical" evidence="6">
    <location>
        <begin position="30"/>
        <end position="47"/>
    </location>
</feature>
<dbReference type="Pfam" id="PF13244">
    <property type="entry name" value="MbhD"/>
    <property type="match status" value="1"/>
</dbReference>
<comment type="caution">
    <text evidence="8">The sequence shown here is derived from an EMBL/GenBank/DDBJ whole genome shotgun (WGS) entry which is preliminary data.</text>
</comment>
<feature type="transmembrane region" description="Helical" evidence="6">
    <location>
        <begin position="6"/>
        <end position="23"/>
    </location>
</feature>
<keyword evidence="2" id="KW-1003">Cell membrane</keyword>
<proteinExistence type="predicted"/>
<evidence type="ECO:0000256" key="3">
    <source>
        <dbReference type="ARBA" id="ARBA00022692"/>
    </source>
</evidence>
<dbReference type="GO" id="GO:0005886">
    <property type="term" value="C:plasma membrane"/>
    <property type="evidence" value="ECO:0007669"/>
    <property type="project" value="UniProtKB-SubCell"/>
</dbReference>
<dbReference type="EMBL" id="LNQE01001336">
    <property type="protein sequence ID" value="KUG19003.1"/>
    <property type="molecule type" value="Genomic_DNA"/>
</dbReference>
<evidence type="ECO:0000256" key="1">
    <source>
        <dbReference type="ARBA" id="ARBA00004651"/>
    </source>
</evidence>
<protein>
    <submittedName>
        <fullName evidence="8">NADH dehydrogenase subunit 5</fullName>
    </submittedName>
</protein>
<dbReference type="Gene3D" id="1.20.120.1200">
    <property type="entry name" value="NADH-ubiquinone/plastoquinone oxidoreductase chain 6, subunit NuoJ"/>
    <property type="match status" value="1"/>
</dbReference>
<feature type="transmembrane region" description="Helical" evidence="6">
    <location>
        <begin position="53"/>
        <end position="72"/>
    </location>
</feature>
<comment type="subcellular location">
    <subcellularLocation>
        <location evidence="1">Cell membrane</location>
        <topology evidence="1">Multi-pass membrane protein</topology>
    </subcellularLocation>
</comment>
<evidence type="ECO:0000259" key="7">
    <source>
        <dbReference type="Pfam" id="PF13244"/>
    </source>
</evidence>
<accession>A0A0W8FDP1</accession>
<organism evidence="8">
    <name type="scientific">hydrocarbon metagenome</name>
    <dbReference type="NCBI Taxonomy" id="938273"/>
    <lineage>
        <taxon>unclassified sequences</taxon>
        <taxon>metagenomes</taxon>
        <taxon>ecological metagenomes</taxon>
    </lineage>
</organism>
<keyword evidence="5 6" id="KW-0472">Membrane</keyword>
<sequence length="81" mass="8800">MIWEFNFAMFIFLVICAIAAITVRNLLSAVVILAAYSLIMAVLWVEMNAVDVGFTEAAVGAGITTVLFIAAVSRTTRRSKD</sequence>
<evidence type="ECO:0000313" key="8">
    <source>
        <dbReference type="EMBL" id="KUG19003.1"/>
    </source>
</evidence>
<evidence type="ECO:0000256" key="2">
    <source>
        <dbReference type="ARBA" id="ARBA00022475"/>
    </source>
</evidence>